<dbReference type="InterPro" id="IPR005135">
    <property type="entry name" value="Endo/exonuclease/phosphatase"/>
</dbReference>
<feature type="compositionally biased region" description="Acidic residues" evidence="2">
    <location>
        <begin position="324"/>
        <end position="334"/>
    </location>
</feature>
<feature type="region of interest" description="Disordered" evidence="2">
    <location>
        <begin position="1167"/>
        <end position="1246"/>
    </location>
</feature>
<dbReference type="PANTHER" id="PTHR24006">
    <property type="entry name" value="UBIQUITIN CARBOXYL-TERMINAL HYDROLASE"/>
    <property type="match status" value="1"/>
</dbReference>
<evidence type="ECO:0000256" key="2">
    <source>
        <dbReference type="SAM" id="MobiDB-lite"/>
    </source>
</evidence>
<dbReference type="EMBL" id="CAJNJA010022890">
    <property type="protein sequence ID" value="CAE7501552.1"/>
    <property type="molecule type" value="Genomic_DNA"/>
</dbReference>
<feature type="region of interest" description="Disordered" evidence="2">
    <location>
        <begin position="142"/>
        <end position="179"/>
    </location>
</feature>
<dbReference type="InterPro" id="IPR038765">
    <property type="entry name" value="Papain-like_cys_pep_sf"/>
</dbReference>
<feature type="region of interest" description="Disordered" evidence="2">
    <location>
        <begin position="209"/>
        <end position="233"/>
    </location>
</feature>
<dbReference type="PROSITE" id="PS50235">
    <property type="entry name" value="USP_3"/>
    <property type="match status" value="1"/>
</dbReference>
<dbReference type="GO" id="GO:0005634">
    <property type="term" value="C:nucleus"/>
    <property type="evidence" value="ECO:0007669"/>
    <property type="project" value="TreeGrafter"/>
</dbReference>
<feature type="region of interest" description="Disordered" evidence="2">
    <location>
        <begin position="303"/>
        <end position="427"/>
    </location>
</feature>
<dbReference type="InterPro" id="IPR036691">
    <property type="entry name" value="Endo/exonu/phosph_ase_sf"/>
</dbReference>
<reference evidence="5" key="1">
    <citation type="submission" date="2021-02" db="EMBL/GenBank/DDBJ databases">
        <authorList>
            <person name="Dougan E. K."/>
            <person name="Rhodes N."/>
            <person name="Thang M."/>
            <person name="Chan C."/>
        </authorList>
    </citation>
    <scope>NUCLEOTIDE SEQUENCE</scope>
</reference>
<accession>A0A812SUI6</accession>
<dbReference type="GO" id="GO:0004843">
    <property type="term" value="F:cysteine-type deubiquitinase activity"/>
    <property type="evidence" value="ECO:0007669"/>
    <property type="project" value="InterPro"/>
</dbReference>
<evidence type="ECO:0000256" key="3">
    <source>
        <dbReference type="SAM" id="SignalP"/>
    </source>
</evidence>
<feature type="compositionally biased region" description="Low complexity" evidence="2">
    <location>
        <begin position="355"/>
        <end position="377"/>
    </location>
</feature>
<sequence length="1705" mass="190491">AWKHVRRQATHSTHGAWIALLILLLPLALSLVAFGLCSTAAEALAMNMGAVIKCPPHVRILLRVNWPISTGSNTGSMAVFMQWKSQSCDVGRAQADTAAVQVCHMVERLGESSSGEYVDMLNGEEETMGTLATNDTARAMTGAEDTTEVTTADGAANELHRPDRETADAAPAGETRTPQPARVIRDRLGQIVREPVGPPPIILEQEASEEWEEWEGEQGDSSPGQAEDEMVEPPSRALPAELDPTYRHFSLAVSNAVCEVMRRHGNSQQVFHVLSVPPFDWRHTRGFKLMAVPLTNQMMQHPNLLKCSDGPRFPPPRAAPSEMSEAEAAEDEEMAALRAELEDETMSGTDRGARMSSSTAPTSSMASGTATSTTTGPQRRQPWPSQYAPPVPTPARPQSTNSSAEPSRQEGQLGEVTRTDKPRVQPDDLHEQMAGVLTQRIAVMALVYTRTIDADTGWTPPGDPPTENIYVTAATLPNLINQPAPQEMAAHGTEEDDYTYDSYNKARTLRIVSWNAGGLHSSRYNELLVWLVEQADQGQPVDLLFIQESHWRQDMEFSVKPAEDKSLQYHVLHSAGDEKAGLLCMIRTGVVPASHIRHQAPLPGRLMHIRLMLRTPVDFLNTYQFAWNVNKAAAAGLTTKAKTESLLKQRRRVWKHMESWLRTIPRRHGCLVVGDLNTPVAMEAPITGPSVLDSTKAQQQDLEVLMELLRANSCAVLNSWTGTGLKLRTFIPPGPDGHQQGSQIDYIIARGDMNNTLSRRAAPFEAPFVPSTGCRHLPLQARISVPKKPRPPMQDGRKITPQQVRQAVRAPPQARQLQLHIQLAMESEGMNINLDEVMIRAWENLQKQQQVAQAPVAILNQQRSIKDSVMVMWRLRASLRQARDDHPGEVGAHDGPSLKTLWDSWAKAAKLQALTRQLRKDCRHKKTVRILDVVHSENVFQAAKRFAPRQPRSRLQLRSPEGQLQSHEAEFAQIRAYFKDLFEGPDREPYCLLQQVEFTEAEISLALGRLAATKAMPSTSAPAALWKLMGDQVVPDSMITLIMMIHREVSSGVEMEVIYRAIRHILAGLKEQGLQLSLEKTAIILELRGRYMKFVINGEAVYVKLQDHHVYLGTVLPTMLHGLDCLGLTTIEGKVTIMEQSQAMETDQQQLEAATKELALLQALVPSGPGPVTQVPSPSASPGSASTAPTAEQGRTDRRNEDHQQKYHKESQKGVQGKGKGAKNTPKAPFANSWRTPARNYAQQQGQWKVPENYPWREDELMDMDPVQLRATVSMLTRLVLRHDTQHAIARQDSAFVLFVRTDAPDSLAKSTHKIAQQWHDLKANSPDKLRHPMRTILFQRMIKVTADRFEKMVATPSSRSTAVAMEWMSTDEQMVHGLKWDAEARKHVKDETVAPLRIQEVPCHEEARGGVLQSDTITMMLEIGLRTEHAQLVWKHLNRLGNRGNYCYGNSAFRGLTAAAMAMDGLQQLFEGGMLKFVERLLSNKGTVHLWAQPYWASLVCTWELPERQHDGAEFILYLLRRLPFTAGKAMATWQARQQQAENWVVLDQGCSAPLLLQPPAWACQSDDHSLSVQELLHAWRDQEALHALVMQSQILILQVGRFGFDPVCERMLKHRFKLVPDLRIEVPVFGPNMCVQTARYRLCSAIIHIGDSPDSGHYFNTLHDADGRVVLADDNHPARFVEESLSIQYYSDIYILFYILEPL</sequence>
<dbReference type="GO" id="GO:0005829">
    <property type="term" value="C:cytosol"/>
    <property type="evidence" value="ECO:0007669"/>
    <property type="project" value="TreeGrafter"/>
</dbReference>
<feature type="chain" id="PRO_5033015075" description="USP domain-containing protein" evidence="3">
    <location>
        <begin position="31"/>
        <end position="1705"/>
    </location>
</feature>
<evidence type="ECO:0000313" key="6">
    <source>
        <dbReference type="Proteomes" id="UP000601435"/>
    </source>
</evidence>
<organism evidence="5 6">
    <name type="scientific">Symbiodinium necroappetens</name>
    <dbReference type="NCBI Taxonomy" id="1628268"/>
    <lineage>
        <taxon>Eukaryota</taxon>
        <taxon>Sar</taxon>
        <taxon>Alveolata</taxon>
        <taxon>Dinophyceae</taxon>
        <taxon>Suessiales</taxon>
        <taxon>Symbiodiniaceae</taxon>
        <taxon>Symbiodinium</taxon>
    </lineage>
</organism>
<dbReference type="InterPro" id="IPR001394">
    <property type="entry name" value="Peptidase_C19_UCH"/>
</dbReference>
<dbReference type="InterPro" id="IPR028889">
    <property type="entry name" value="USP"/>
</dbReference>
<protein>
    <recommendedName>
        <fullName evidence="4">USP domain-containing protein</fullName>
    </recommendedName>
</protein>
<proteinExistence type="predicted"/>
<evidence type="ECO:0000259" key="4">
    <source>
        <dbReference type="PROSITE" id="PS50235"/>
    </source>
</evidence>
<dbReference type="OrthoDB" id="2420415at2759"/>
<feature type="compositionally biased region" description="Basic and acidic residues" evidence="2">
    <location>
        <begin position="417"/>
        <end position="427"/>
    </location>
</feature>
<keyword evidence="6" id="KW-1185">Reference proteome</keyword>
<feature type="compositionally biased region" description="Polar residues" evidence="2">
    <location>
        <begin position="396"/>
        <end position="410"/>
    </location>
</feature>
<feature type="non-terminal residue" evidence="5">
    <location>
        <position position="1705"/>
    </location>
</feature>
<feature type="compositionally biased region" description="Basic and acidic residues" evidence="2">
    <location>
        <begin position="1194"/>
        <end position="1212"/>
    </location>
</feature>
<feature type="compositionally biased region" description="Low complexity" evidence="2">
    <location>
        <begin position="1176"/>
        <end position="1191"/>
    </location>
</feature>
<keyword evidence="3" id="KW-0732">Signal</keyword>
<feature type="signal peptide" evidence="3">
    <location>
        <begin position="1"/>
        <end position="30"/>
    </location>
</feature>
<dbReference type="GO" id="GO:0016579">
    <property type="term" value="P:protein deubiquitination"/>
    <property type="evidence" value="ECO:0007669"/>
    <property type="project" value="InterPro"/>
</dbReference>
<dbReference type="SUPFAM" id="SSF54001">
    <property type="entry name" value="Cysteine proteinases"/>
    <property type="match status" value="1"/>
</dbReference>
<dbReference type="SUPFAM" id="SSF56219">
    <property type="entry name" value="DNase I-like"/>
    <property type="match status" value="1"/>
</dbReference>
<feature type="compositionally biased region" description="Basic and acidic residues" evidence="2">
    <location>
        <begin position="158"/>
        <end position="167"/>
    </location>
</feature>
<dbReference type="Gene3D" id="3.60.10.10">
    <property type="entry name" value="Endonuclease/exonuclease/phosphatase"/>
    <property type="match status" value="1"/>
</dbReference>
<dbReference type="Pfam" id="PF03372">
    <property type="entry name" value="Exo_endo_phos"/>
    <property type="match status" value="1"/>
</dbReference>
<keyword evidence="1" id="KW-0175">Coiled coil</keyword>
<comment type="caution">
    <text evidence="5">The sequence shown here is derived from an EMBL/GenBank/DDBJ whole genome shotgun (WGS) entry which is preliminary data.</text>
</comment>
<evidence type="ECO:0000256" key="1">
    <source>
        <dbReference type="SAM" id="Coils"/>
    </source>
</evidence>
<dbReference type="Proteomes" id="UP000601435">
    <property type="component" value="Unassembled WGS sequence"/>
</dbReference>
<dbReference type="Gene3D" id="3.90.70.10">
    <property type="entry name" value="Cysteine proteinases"/>
    <property type="match status" value="1"/>
</dbReference>
<gene>
    <name evidence="5" type="ORF">SNEC2469_LOCUS14284</name>
</gene>
<name>A0A812SUI6_9DINO</name>
<feature type="compositionally biased region" description="Acidic residues" evidence="2">
    <location>
        <begin position="209"/>
        <end position="218"/>
    </location>
</feature>
<evidence type="ECO:0000313" key="5">
    <source>
        <dbReference type="EMBL" id="CAE7501552.1"/>
    </source>
</evidence>
<feature type="domain" description="USP" evidence="4">
    <location>
        <begin position="1439"/>
        <end position="1703"/>
    </location>
</feature>
<dbReference type="Pfam" id="PF00443">
    <property type="entry name" value="UCH"/>
    <property type="match status" value="1"/>
</dbReference>
<feature type="coiled-coil region" evidence="1">
    <location>
        <begin position="1137"/>
        <end position="1164"/>
    </location>
</feature>
<dbReference type="InterPro" id="IPR050164">
    <property type="entry name" value="Peptidase_C19"/>
</dbReference>